<dbReference type="EMBL" id="MU394280">
    <property type="protein sequence ID" value="KAI6093929.1"/>
    <property type="molecule type" value="Genomic_DNA"/>
</dbReference>
<name>A0ACC0DMF2_9PEZI</name>
<reference evidence="1 2" key="1">
    <citation type="journal article" date="2022" name="New Phytol.">
        <title>Ecological generalism drives hyperdiversity of secondary metabolite gene clusters in xylarialean endophytes.</title>
        <authorList>
            <person name="Franco M.E.E."/>
            <person name="Wisecaver J.H."/>
            <person name="Arnold A.E."/>
            <person name="Ju Y.M."/>
            <person name="Slot J.C."/>
            <person name="Ahrendt S."/>
            <person name="Moore L.P."/>
            <person name="Eastman K.E."/>
            <person name="Scott K."/>
            <person name="Konkel Z."/>
            <person name="Mondo S.J."/>
            <person name="Kuo A."/>
            <person name="Hayes R.D."/>
            <person name="Haridas S."/>
            <person name="Andreopoulos B."/>
            <person name="Riley R."/>
            <person name="LaButti K."/>
            <person name="Pangilinan J."/>
            <person name="Lipzen A."/>
            <person name="Amirebrahimi M."/>
            <person name="Yan J."/>
            <person name="Adam C."/>
            <person name="Keymanesh K."/>
            <person name="Ng V."/>
            <person name="Louie K."/>
            <person name="Northen T."/>
            <person name="Drula E."/>
            <person name="Henrissat B."/>
            <person name="Hsieh H.M."/>
            <person name="Youens-Clark K."/>
            <person name="Lutzoni F."/>
            <person name="Miadlikowska J."/>
            <person name="Eastwood D.C."/>
            <person name="Hamelin R.C."/>
            <person name="Grigoriev I.V."/>
            <person name="U'Ren J.M."/>
        </authorList>
    </citation>
    <scope>NUCLEOTIDE SEQUENCE [LARGE SCALE GENOMIC DNA]</scope>
    <source>
        <strain evidence="1 2">ER1909</strain>
    </source>
</reference>
<organism evidence="1 2">
    <name type="scientific">Hypoxylon rubiginosum</name>
    <dbReference type="NCBI Taxonomy" id="110542"/>
    <lineage>
        <taxon>Eukaryota</taxon>
        <taxon>Fungi</taxon>
        <taxon>Dikarya</taxon>
        <taxon>Ascomycota</taxon>
        <taxon>Pezizomycotina</taxon>
        <taxon>Sordariomycetes</taxon>
        <taxon>Xylariomycetidae</taxon>
        <taxon>Xylariales</taxon>
        <taxon>Hypoxylaceae</taxon>
        <taxon>Hypoxylon</taxon>
    </lineage>
</organism>
<accession>A0ACC0DMF2</accession>
<protein>
    <submittedName>
        <fullName evidence="1">Kinase-like protein</fullName>
    </submittedName>
</protein>
<proteinExistence type="predicted"/>
<evidence type="ECO:0000313" key="2">
    <source>
        <dbReference type="Proteomes" id="UP001497680"/>
    </source>
</evidence>
<sequence>MATPASSDEGEIVENGVGDSKATSLSHIEGTGVDRVDRNRARYSRSRSPEYVNGSRYPLSSRQSHSPRGHKRLRDDRDSYRGGRLDTDPRRFRVHYEDSADSQRRLRLPYDDEDRPPSRSSASDLHYDDRDRDFTTHNRGGDRSRDRDRHPRKRHRNRTRSPYRPPPRNEKNRNGHSRRDDNKSQRAPDRDGTDSARPSHQGTPRHSQDQAKYTQRQPLVETFDTGKDKTKRSPGSSNETTATAASTRLNEPDKDYEEKPVDIEAEIERRRRRREELLAKSRGATPMLVQVLQASEKTNASSPSHTRASTPMATEGTTPRSNISSPNSPARGLQEGMSPAAIDISNDQELINTHRKLRSTEEDGPSAADYDPTADMREDELRDELRHGQVGPHGEVLPSSQKAEIAPREELQPPEKSKADDDEDFDMFAEDFDEEKFAAPKPTHLDTAADDRKVPAALAQPNAGGILEGDDKDGYYKIRIGEVMDGRYQVQTTLGKGMFSGVARAVDITNKTLVAIKMMRNNDALRKGGFTEIAILQKLNDADPENRKHIVKFERYFEHKGHLCLAFENLSLNLREVLRKFGNNIGINLSATRAYAHQIFVALAHLRKCSIIHADLKPDNILVNENRNVLKICDLGTAIDRSDAATANNEITPYLVSRFYRAPEIILGMPYDYAVDMWSIGCTLYELYTGKILFTGDSNNQMLKAIIEIRGKFSTKLYKRGQLSHMHFDDFGNFVSLERDKALGKTTVRTLAVVKPTRDLRTRLLAASGGMNDVESRDLNHFVDLLERCLTLNPDKRITPSEALKHPFFMTKLAGSLR</sequence>
<evidence type="ECO:0000313" key="1">
    <source>
        <dbReference type="EMBL" id="KAI6093929.1"/>
    </source>
</evidence>
<keyword evidence="2" id="KW-1185">Reference proteome</keyword>
<comment type="caution">
    <text evidence="1">The sequence shown here is derived from an EMBL/GenBank/DDBJ whole genome shotgun (WGS) entry which is preliminary data.</text>
</comment>
<dbReference type="Proteomes" id="UP001497680">
    <property type="component" value="Unassembled WGS sequence"/>
</dbReference>
<gene>
    <name evidence="1" type="ORF">F4821DRAFT_221746</name>
</gene>